<dbReference type="EMBL" id="CP034346">
    <property type="protein sequence ID" value="AZS15970.1"/>
    <property type="molecule type" value="Genomic_DNA"/>
</dbReference>
<evidence type="ECO:0000313" key="2">
    <source>
        <dbReference type="Proteomes" id="UP000270678"/>
    </source>
</evidence>
<protein>
    <submittedName>
        <fullName evidence="1">Uncharacterized protein</fullName>
    </submittedName>
</protein>
<dbReference type="AlphaFoldDB" id="A0A3Q9I9T4"/>
<evidence type="ECO:0000313" key="1">
    <source>
        <dbReference type="EMBL" id="AZS15970.1"/>
    </source>
</evidence>
<dbReference type="KEGG" id="plut:EI981_17040"/>
<accession>A0A3Q9I9T4</accession>
<keyword evidence="2" id="KW-1185">Reference proteome</keyword>
<dbReference type="RefSeq" id="WP_127000136.1">
    <property type="nucleotide sequence ID" value="NZ_CP034346.1"/>
</dbReference>
<dbReference type="Proteomes" id="UP000270678">
    <property type="component" value="Chromosome"/>
</dbReference>
<gene>
    <name evidence="1" type="ORF">EI981_17040</name>
</gene>
<sequence length="122" mass="13755">METPVRNLCAKFCEMEKEVMEIYPDIFTETSSVCADNKLKRNHPSAASHGVVLFIRLPKYRQIYRGARALSPGGGSECFYYSVDSDHPQNISISISVLFIWHHIFSCLIGTACCLKNTSCMQ</sequence>
<organism evidence="1 2">
    <name type="scientific">Paenibacillus lutimineralis</name>
    <dbReference type="NCBI Taxonomy" id="2707005"/>
    <lineage>
        <taxon>Bacteria</taxon>
        <taxon>Bacillati</taxon>
        <taxon>Bacillota</taxon>
        <taxon>Bacilli</taxon>
        <taxon>Bacillales</taxon>
        <taxon>Paenibacillaceae</taxon>
        <taxon>Paenibacillus</taxon>
    </lineage>
</organism>
<name>A0A3Q9I9T4_9BACL</name>
<proteinExistence type="predicted"/>
<reference evidence="2" key="1">
    <citation type="submission" date="2018-12" db="EMBL/GenBank/DDBJ databases">
        <title>Complete genome sequence of Paenibacillus sp. MBLB1234.</title>
        <authorList>
            <person name="Nam Y.-D."/>
            <person name="Kang J."/>
            <person name="Chung W.-H."/>
            <person name="Park Y.S."/>
        </authorList>
    </citation>
    <scope>NUCLEOTIDE SEQUENCE [LARGE SCALE GENOMIC DNA]</scope>
    <source>
        <strain evidence="2">MBLB1234</strain>
    </source>
</reference>